<dbReference type="AlphaFoldDB" id="A0A9W8S357"/>
<accession>A0A9W8S357</accession>
<evidence type="ECO:0000256" key="2">
    <source>
        <dbReference type="SAM" id="Phobius"/>
    </source>
</evidence>
<keyword evidence="2" id="KW-1133">Transmembrane helix</keyword>
<sequence>MLSKSLIGLAVIAARVLAAETTADDASATDSPTSTAEESASGTASGEATTHTVNVGASGHKFTPNEVKADVGDTIEWRFYPDGHWVIRGDYDNPCIPYEYVDVNREGFSSGAEKVQAITDDAPRFRVKVNSTDPIFFYCGAPGSCVKYKMMGVINPSKNETLDGWLKNAKDVDYQLRPGDPWPTEDADPTNTAKAGSSDEDDDESSGSGGGGGLSTGAIAGIAVGGAAVLLLAGALLYLCGRRGGFDKAYRKSFRSSVPQPPPVTESHVYSPNPTIADPWAAQKSPGLVASQYTQSPPISPHQSLAYGTHPGMVAHDGTPVSYHEAYHQQPVAASPAGTPKPPDQIAPVELPGSPDPGHSPLPSYNNDGRTYSWHGDEAGYRPTK</sequence>
<reference evidence="4" key="1">
    <citation type="submission" date="2022-09" db="EMBL/GenBank/DDBJ databases">
        <title>Fusarium specimens isolated from Avocado Roots.</title>
        <authorList>
            <person name="Stajich J."/>
            <person name="Roper C."/>
            <person name="Heimlech-Rivalta G."/>
        </authorList>
    </citation>
    <scope>NUCLEOTIDE SEQUENCE</scope>
    <source>
        <strain evidence="4">CF00136</strain>
    </source>
</reference>
<feature type="region of interest" description="Disordered" evidence="1">
    <location>
        <begin position="176"/>
        <end position="211"/>
    </location>
</feature>
<comment type="caution">
    <text evidence="4">The sequence shown here is derived from an EMBL/GenBank/DDBJ whole genome shotgun (WGS) entry which is preliminary data.</text>
</comment>
<dbReference type="CDD" id="cd00920">
    <property type="entry name" value="Cupredoxin"/>
    <property type="match status" value="1"/>
</dbReference>
<keyword evidence="2" id="KW-0472">Membrane</keyword>
<keyword evidence="5" id="KW-1185">Reference proteome</keyword>
<evidence type="ECO:0000313" key="4">
    <source>
        <dbReference type="EMBL" id="KAJ4264959.1"/>
    </source>
</evidence>
<feature type="transmembrane region" description="Helical" evidence="2">
    <location>
        <begin position="218"/>
        <end position="241"/>
    </location>
</feature>
<dbReference type="EMBL" id="JAOQAZ010000007">
    <property type="protein sequence ID" value="KAJ4264959.1"/>
    <property type="molecule type" value="Genomic_DNA"/>
</dbReference>
<dbReference type="SUPFAM" id="SSF49503">
    <property type="entry name" value="Cupredoxins"/>
    <property type="match status" value="1"/>
</dbReference>
<name>A0A9W8S357_9HYPO</name>
<feature type="region of interest" description="Disordered" evidence="1">
    <location>
        <begin position="22"/>
        <end position="48"/>
    </location>
</feature>
<dbReference type="PANTHER" id="PTHR34883:SF8">
    <property type="entry name" value="EXTRACELLULAR SERINE-RICH PROTEIN (AFU_ORTHOLOGUE AFUA_6G00670)"/>
    <property type="match status" value="1"/>
</dbReference>
<dbReference type="Proteomes" id="UP001152049">
    <property type="component" value="Unassembled WGS sequence"/>
</dbReference>
<dbReference type="OrthoDB" id="2331100at2759"/>
<feature type="signal peptide" evidence="3">
    <location>
        <begin position="1"/>
        <end position="18"/>
    </location>
</feature>
<keyword evidence="2" id="KW-0812">Transmembrane</keyword>
<organism evidence="4 5">
    <name type="scientific">Fusarium torreyae</name>
    <dbReference type="NCBI Taxonomy" id="1237075"/>
    <lineage>
        <taxon>Eukaryota</taxon>
        <taxon>Fungi</taxon>
        <taxon>Dikarya</taxon>
        <taxon>Ascomycota</taxon>
        <taxon>Pezizomycotina</taxon>
        <taxon>Sordariomycetes</taxon>
        <taxon>Hypocreomycetidae</taxon>
        <taxon>Hypocreales</taxon>
        <taxon>Nectriaceae</taxon>
        <taxon>Fusarium</taxon>
    </lineage>
</organism>
<feature type="chain" id="PRO_5040760369" description="Extracellular serine-rich protein" evidence="3">
    <location>
        <begin position="19"/>
        <end position="385"/>
    </location>
</feature>
<evidence type="ECO:0000256" key="3">
    <source>
        <dbReference type="SAM" id="SignalP"/>
    </source>
</evidence>
<evidence type="ECO:0000256" key="1">
    <source>
        <dbReference type="SAM" id="MobiDB-lite"/>
    </source>
</evidence>
<evidence type="ECO:0008006" key="6">
    <source>
        <dbReference type="Google" id="ProtNLM"/>
    </source>
</evidence>
<gene>
    <name evidence="4" type="ORF">NW762_005202</name>
</gene>
<feature type="compositionally biased region" description="Basic and acidic residues" evidence="1">
    <location>
        <begin position="375"/>
        <end position="385"/>
    </location>
</feature>
<feature type="region of interest" description="Disordered" evidence="1">
    <location>
        <begin position="330"/>
        <end position="385"/>
    </location>
</feature>
<evidence type="ECO:0000313" key="5">
    <source>
        <dbReference type="Proteomes" id="UP001152049"/>
    </source>
</evidence>
<dbReference type="PANTHER" id="PTHR34883">
    <property type="entry name" value="SERINE-RICH PROTEIN, PUTATIVE-RELATED-RELATED"/>
    <property type="match status" value="1"/>
</dbReference>
<dbReference type="Gene3D" id="2.60.40.420">
    <property type="entry name" value="Cupredoxins - blue copper proteins"/>
    <property type="match status" value="1"/>
</dbReference>
<proteinExistence type="predicted"/>
<dbReference type="InterPro" id="IPR008972">
    <property type="entry name" value="Cupredoxin"/>
</dbReference>
<keyword evidence="3" id="KW-0732">Signal</keyword>
<protein>
    <recommendedName>
        <fullName evidence="6">Extracellular serine-rich protein</fullName>
    </recommendedName>
</protein>
<dbReference type="InterPro" id="IPR052953">
    <property type="entry name" value="Ser-rich/MCO-related"/>
</dbReference>